<dbReference type="EMBL" id="PRFA01000212">
    <property type="protein sequence ID" value="PWU84629.1"/>
    <property type="molecule type" value="Genomic_DNA"/>
</dbReference>
<evidence type="ECO:0000313" key="2">
    <source>
        <dbReference type="Proteomes" id="UP000246121"/>
    </source>
</evidence>
<dbReference type="AlphaFoldDB" id="A0A2V2UKK0"/>
<dbReference type="VEuPathDB" id="TriTrypDB:TcYC6_0043570"/>
<dbReference type="VEuPathDB" id="TriTrypDB:TCDM_13932"/>
<dbReference type="VEuPathDB" id="TriTrypDB:TcCLB.510101.440"/>
<proteinExistence type="predicted"/>
<reference evidence="1 2" key="1">
    <citation type="journal article" date="2018" name="Microb. Genom.">
        <title>Expanding an expanded genome: long-read sequencing of Trypanosoma cruzi.</title>
        <authorList>
            <person name="Berna L."/>
            <person name="Rodriguez M."/>
            <person name="Chiribao M.L."/>
            <person name="Parodi-Talice A."/>
            <person name="Pita S."/>
            <person name="Rijo G."/>
            <person name="Alvarez-Valin F."/>
            <person name="Robello C."/>
        </authorList>
    </citation>
    <scope>NUCLEOTIDE SEQUENCE [LARGE SCALE GENOMIC DNA]</scope>
    <source>
        <strain evidence="1 2">Dm28c</strain>
    </source>
</reference>
<evidence type="ECO:0000313" key="1">
    <source>
        <dbReference type="EMBL" id="PWU84629.1"/>
    </source>
</evidence>
<evidence type="ECO:0008006" key="3">
    <source>
        <dbReference type="Google" id="ProtNLM"/>
    </source>
</evidence>
<comment type="caution">
    <text evidence="1">The sequence shown here is derived from an EMBL/GenBank/DDBJ whole genome shotgun (WGS) entry which is preliminary data.</text>
</comment>
<name>A0A2V2UKK0_TRYCR</name>
<dbReference type="VEuPathDB" id="TriTrypDB:TcBrA4_0090180"/>
<organism evidence="1 2">
    <name type="scientific">Trypanosoma cruzi</name>
    <dbReference type="NCBI Taxonomy" id="5693"/>
    <lineage>
        <taxon>Eukaryota</taxon>
        <taxon>Discoba</taxon>
        <taxon>Euglenozoa</taxon>
        <taxon>Kinetoplastea</taxon>
        <taxon>Metakinetoplastina</taxon>
        <taxon>Trypanosomatida</taxon>
        <taxon>Trypanosomatidae</taxon>
        <taxon>Trypanosoma</taxon>
        <taxon>Schizotrypanum</taxon>
    </lineage>
</organism>
<dbReference type="VEuPathDB" id="TriTrypDB:BCY84_02148"/>
<dbReference type="VEuPathDB" id="TriTrypDB:C3747_43g159"/>
<dbReference type="VEuPathDB" id="TriTrypDB:TcG_01856"/>
<accession>A0A2V2UKK0</accession>
<dbReference type="Proteomes" id="UP000246121">
    <property type="component" value="Unassembled WGS sequence"/>
</dbReference>
<dbReference type="VEuPathDB" id="TriTrypDB:TcCLB.507765.50"/>
<protein>
    <recommendedName>
        <fullName evidence="3">MIT domain-containing protein</fullName>
    </recommendedName>
</protein>
<dbReference type="VEuPathDB" id="TriTrypDB:TcCL_ESM01776"/>
<sequence length="184" mass="20105">MTALARRVQQAADFIYRARQEETPDGNPLVAARNYITAMEIIAAVADEVPTKDVNERRFLLHQLRQRMEMYYERAELLLGVAEESGLVDKPTAEGGLPMTPHFPRGDGHVASFTTAAASACDSVMGIPLSAGEGSSNVPYTGPPMQYYFSEPPPVPPPAPLPVEAEDPLEALIKTMSFDDEKKD</sequence>
<gene>
    <name evidence="1" type="ORF">C4B63_212g17</name>
</gene>
<dbReference type="VEuPathDB" id="TriTrypDB:C4B63_212g17"/>